<name>A0A1F6LSS1_9BACT</name>
<feature type="transmembrane region" description="Helical" evidence="1">
    <location>
        <begin position="122"/>
        <end position="140"/>
    </location>
</feature>
<proteinExistence type="predicted"/>
<dbReference type="AlphaFoldDB" id="A0A1F6LSS1"/>
<dbReference type="Pfam" id="PF00892">
    <property type="entry name" value="EamA"/>
    <property type="match status" value="1"/>
</dbReference>
<keyword evidence="1" id="KW-1133">Transmembrane helix</keyword>
<keyword evidence="1" id="KW-0472">Membrane</keyword>
<dbReference type="GO" id="GO:0016020">
    <property type="term" value="C:membrane"/>
    <property type="evidence" value="ECO:0007669"/>
    <property type="project" value="InterPro"/>
</dbReference>
<evidence type="ECO:0000313" key="4">
    <source>
        <dbReference type="Proteomes" id="UP000176329"/>
    </source>
</evidence>
<feature type="transmembrane region" description="Helical" evidence="1">
    <location>
        <begin position="67"/>
        <end position="85"/>
    </location>
</feature>
<dbReference type="InterPro" id="IPR000620">
    <property type="entry name" value="EamA_dom"/>
</dbReference>
<gene>
    <name evidence="3" type="ORF">A2848_03540</name>
</gene>
<evidence type="ECO:0000313" key="3">
    <source>
        <dbReference type="EMBL" id="OGH62323.1"/>
    </source>
</evidence>
<feature type="transmembrane region" description="Helical" evidence="1">
    <location>
        <begin position="152"/>
        <end position="169"/>
    </location>
</feature>
<dbReference type="Proteomes" id="UP000176329">
    <property type="component" value="Unassembled WGS sequence"/>
</dbReference>
<organism evidence="3 4">
    <name type="scientific">Candidatus Magasanikbacteria bacterium RIFCSPHIGHO2_01_FULL_50_8</name>
    <dbReference type="NCBI Taxonomy" id="1798674"/>
    <lineage>
        <taxon>Bacteria</taxon>
        <taxon>Candidatus Magasanikiibacteriota</taxon>
    </lineage>
</organism>
<dbReference type="EMBL" id="MFPV01000011">
    <property type="protein sequence ID" value="OGH62323.1"/>
    <property type="molecule type" value="Genomic_DNA"/>
</dbReference>
<evidence type="ECO:0000259" key="2">
    <source>
        <dbReference type="Pfam" id="PF00892"/>
    </source>
</evidence>
<comment type="caution">
    <text evidence="3">The sequence shown here is derived from an EMBL/GenBank/DDBJ whole genome shotgun (WGS) entry which is preliminary data.</text>
</comment>
<sequence length="308" mass="33703">MSWFLIALAASLCWSITNHTDKFVIQKYFKSASIGGYTVFGILIGTIILAGIWIARPFAPVSTGVPAAAILIASGFIFSCGIYLYSVAMSREDASSVVPFFQTIPVFAYFIEYFFLDVRLSTPQLVGSGIILCAALFMSLDMSHPRMRINGTLLGLMLTSSLLIALEHILFKVGSLHPSASGDYWNSTFWQYAGTLLLGVTFFLFVKKFRGEFFSIFKSNGARILGLSAGNEIFNESGNRLAQFAILSAPVTLVQVVNGFQPAFVFVIGIALTAFFPNLISEKISRRHVVQKILVIAVMIVGAVVMQK</sequence>
<reference evidence="3 4" key="1">
    <citation type="journal article" date="2016" name="Nat. Commun.">
        <title>Thousands of microbial genomes shed light on interconnected biogeochemical processes in an aquifer system.</title>
        <authorList>
            <person name="Anantharaman K."/>
            <person name="Brown C.T."/>
            <person name="Hug L.A."/>
            <person name="Sharon I."/>
            <person name="Castelle C.J."/>
            <person name="Probst A.J."/>
            <person name="Thomas B.C."/>
            <person name="Singh A."/>
            <person name="Wilkins M.J."/>
            <person name="Karaoz U."/>
            <person name="Brodie E.L."/>
            <person name="Williams K.H."/>
            <person name="Hubbard S.S."/>
            <person name="Banfield J.F."/>
        </authorList>
    </citation>
    <scope>NUCLEOTIDE SEQUENCE [LARGE SCALE GENOMIC DNA]</scope>
</reference>
<dbReference type="Gene3D" id="1.10.3730.20">
    <property type="match status" value="1"/>
</dbReference>
<feature type="domain" description="EamA" evidence="2">
    <location>
        <begin position="2"/>
        <end position="139"/>
    </location>
</feature>
<keyword evidence="1" id="KW-0812">Transmembrane</keyword>
<feature type="transmembrane region" description="Helical" evidence="1">
    <location>
        <begin position="97"/>
        <end position="116"/>
    </location>
</feature>
<feature type="transmembrane region" description="Helical" evidence="1">
    <location>
        <begin position="289"/>
        <end position="306"/>
    </location>
</feature>
<accession>A0A1F6LSS1</accession>
<feature type="transmembrane region" description="Helical" evidence="1">
    <location>
        <begin position="189"/>
        <end position="206"/>
    </location>
</feature>
<protein>
    <recommendedName>
        <fullName evidence="2">EamA domain-containing protein</fullName>
    </recommendedName>
</protein>
<feature type="transmembrane region" description="Helical" evidence="1">
    <location>
        <begin position="34"/>
        <end position="55"/>
    </location>
</feature>
<evidence type="ECO:0000256" key="1">
    <source>
        <dbReference type="SAM" id="Phobius"/>
    </source>
</evidence>
<dbReference type="SUPFAM" id="SSF103481">
    <property type="entry name" value="Multidrug resistance efflux transporter EmrE"/>
    <property type="match status" value="1"/>
</dbReference>
<feature type="transmembrane region" description="Helical" evidence="1">
    <location>
        <begin position="263"/>
        <end position="280"/>
    </location>
</feature>
<dbReference type="InterPro" id="IPR037185">
    <property type="entry name" value="EmrE-like"/>
</dbReference>